<dbReference type="Proteomes" id="UP000276133">
    <property type="component" value="Unassembled WGS sequence"/>
</dbReference>
<gene>
    <name evidence="1" type="ORF">BpHYR1_029104</name>
</gene>
<proteinExistence type="predicted"/>
<name>A0A3M7PCW5_BRAPC</name>
<keyword evidence="2" id="KW-1185">Reference proteome</keyword>
<reference evidence="1 2" key="1">
    <citation type="journal article" date="2018" name="Sci. Rep.">
        <title>Genomic signatures of local adaptation to the degree of environmental predictability in rotifers.</title>
        <authorList>
            <person name="Franch-Gras L."/>
            <person name="Hahn C."/>
            <person name="Garcia-Roger E.M."/>
            <person name="Carmona M.J."/>
            <person name="Serra M."/>
            <person name="Gomez A."/>
        </authorList>
    </citation>
    <scope>NUCLEOTIDE SEQUENCE [LARGE SCALE GENOMIC DNA]</scope>
    <source>
        <strain evidence="1">HYR1</strain>
    </source>
</reference>
<comment type="caution">
    <text evidence="1">The sequence shown here is derived from an EMBL/GenBank/DDBJ whole genome shotgun (WGS) entry which is preliminary data.</text>
</comment>
<protein>
    <submittedName>
        <fullName evidence="1">Uncharacterized protein</fullName>
    </submittedName>
</protein>
<dbReference type="AlphaFoldDB" id="A0A3M7PCW5"/>
<sequence length="110" mass="13301">MEIFLLTMNQENVFKKNMFKIKKDFKFPQKVSKRLIRFSFFANKTQLKLKKIIKMIAFKTIFYLNTINTNLLNSVFYFLNYCKDLSNYPSLAELFIMFQLNVLIKQIVFN</sequence>
<evidence type="ECO:0000313" key="1">
    <source>
        <dbReference type="EMBL" id="RMZ96610.1"/>
    </source>
</evidence>
<organism evidence="1 2">
    <name type="scientific">Brachionus plicatilis</name>
    <name type="common">Marine rotifer</name>
    <name type="synonym">Brachionus muelleri</name>
    <dbReference type="NCBI Taxonomy" id="10195"/>
    <lineage>
        <taxon>Eukaryota</taxon>
        <taxon>Metazoa</taxon>
        <taxon>Spiralia</taxon>
        <taxon>Gnathifera</taxon>
        <taxon>Rotifera</taxon>
        <taxon>Eurotatoria</taxon>
        <taxon>Monogononta</taxon>
        <taxon>Pseudotrocha</taxon>
        <taxon>Ploima</taxon>
        <taxon>Brachionidae</taxon>
        <taxon>Brachionus</taxon>
    </lineage>
</organism>
<evidence type="ECO:0000313" key="2">
    <source>
        <dbReference type="Proteomes" id="UP000276133"/>
    </source>
</evidence>
<accession>A0A3M7PCW5</accession>
<dbReference type="EMBL" id="REGN01012025">
    <property type="protein sequence ID" value="RMZ96610.1"/>
    <property type="molecule type" value="Genomic_DNA"/>
</dbReference>